<comment type="caution">
    <text evidence="1">The sequence shown here is derived from an EMBL/GenBank/DDBJ whole genome shotgun (WGS) entry which is preliminary data.</text>
</comment>
<dbReference type="EMBL" id="LAVV01010460">
    <property type="protein sequence ID" value="KNZ49009.1"/>
    <property type="molecule type" value="Genomic_DNA"/>
</dbReference>
<accession>A0A0L6UKF6</accession>
<dbReference type="Proteomes" id="UP000037035">
    <property type="component" value="Unassembled WGS sequence"/>
</dbReference>
<evidence type="ECO:0000313" key="1">
    <source>
        <dbReference type="EMBL" id="KNZ49009.1"/>
    </source>
</evidence>
<reference evidence="1 2" key="1">
    <citation type="submission" date="2015-08" db="EMBL/GenBank/DDBJ databases">
        <title>Next Generation Sequencing and Analysis of the Genome of Puccinia sorghi L Schw, the Causal Agent of Maize Common Rust.</title>
        <authorList>
            <person name="Rochi L."/>
            <person name="Burguener G."/>
            <person name="Darino M."/>
            <person name="Turjanski A."/>
            <person name="Kreff E."/>
            <person name="Dieguez M.J."/>
            <person name="Sacco F."/>
        </authorList>
    </citation>
    <scope>NUCLEOTIDE SEQUENCE [LARGE SCALE GENOMIC DNA]</scope>
    <source>
        <strain evidence="1 2">RO10H11247</strain>
    </source>
</reference>
<protein>
    <submittedName>
        <fullName evidence="1">Uncharacterized protein</fullName>
    </submittedName>
</protein>
<organism evidence="1 2">
    <name type="scientific">Puccinia sorghi</name>
    <dbReference type="NCBI Taxonomy" id="27349"/>
    <lineage>
        <taxon>Eukaryota</taxon>
        <taxon>Fungi</taxon>
        <taxon>Dikarya</taxon>
        <taxon>Basidiomycota</taxon>
        <taxon>Pucciniomycotina</taxon>
        <taxon>Pucciniomycetes</taxon>
        <taxon>Pucciniales</taxon>
        <taxon>Pucciniaceae</taxon>
        <taxon>Puccinia</taxon>
    </lineage>
</organism>
<dbReference type="AlphaFoldDB" id="A0A0L6UKF6"/>
<gene>
    <name evidence="1" type="ORF">VP01_5266g1</name>
</gene>
<sequence length="69" mass="8274">MPENARIKKSEEDMWLQKDNIQDADKFLMRFHAEKKMSRMTRIRAILFEGGECQPFPTQKREKNMTKAL</sequence>
<dbReference type="VEuPathDB" id="FungiDB:VP01_5266g1"/>
<name>A0A0L6UKF6_9BASI</name>
<proteinExistence type="predicted"/>
<evidence type="ECO:0000313" key="2">
    <source>
        <dbReference type="Proteomes" id="UP000037035"/>
    </source>
</evidence>
<keyword evidence="2" id="KW-1185">Reference proteome</keyword>